<accession>A0AAW1PFI5</accession>
<sequence>MNFSDGSRVRRATSQQPSSYPTWRARSGEANARNRATIVEASVQAVMPQMVHDGPTSHSLVVAFIINFAVIGGLLSFCCLLHIVCSKRQARNPAGSGTQISDVEAPPVPQLLVPIQAGFIVAQPDGHMDIAIKAKCLSPPTLPDSKPAALEGPCTGDTCLQAGPRPGEAVPVKPEASGPLDQVEPC</sequence>
<evidence type="ECO:0000313" key="3">
    <source>
        <dbReference type="EMBL" id="KAK9808605.1"/>
    </source>
</evidence>
<proteinExistence type="predicted"/>
<dbReference type="Proteomes" id="UP001489004">
    <property type="component" value="Unassembled WGS sequence"/>
</dbReference>
<feature type="region of interest" description="Disordered" evidence="1">
    <location>
        <begin position="160"/>
        <end position="186"/>
    </location>
</feature>
<keyword evidence="2" id="KW-1133">Transmembrane helix</keyword>
<evidence type="ECO:0000256" key="2">
    <source>
        <dbReference type="SAM" id="Phobius"/>
    </source>
</evidence>
<dbReference type="EMBL" id="JALJOR010000011">
    <property type="protein sequence ID" value="KAK9808605.1"/>
    <property type="molecule type" value="Genomic_DNA"/>
</dbReference>
<protein>
    <submittedName>
        <fullName evidence="3">Uncharacterized protein</fullName>
    </submittedName>
</protein>
<keyword evidence="4" id="KW-1185">Reference proteome</keyword>
<name>A0AAW1PFI5_9CHLO</name>
<evidence type="ECO:0000313" key="4">
    <source>
        <dbReference type="Proteomes" id="UP001489004"/>
    </source>
</evidence>
<feature type="transmembrane region" description="Helical" evidence="2">
    <location>
        <begin position="60"/>
        <end position="84"/>
    </location>
</feature>
<gene>
    <name evidence="3" type="ORF">WJX72_000414</name>
</gene>
<dbReference type="AlphaFoldDB" id="A0AAW1PFI5"/>
<keyword evidence="2" id="KW-0472">Membrane</keyword>
<feature type="region of interest" description="Disordered" evidence="1">
    <location>
        <begin position="1"/>
        <end position="31"/>
    </location>
</feature>
<evidence type="ECO:0000256" key="1">
    <source>
        <dbReference type="SAM" id="MobiDB-lite"/>
    </source>
</evidence>
<reference evidence="3 4" key="1">
    <citation type="journal article" date="2024" name="Nat. Commun.">
        <title>Phylogenomics reveals the evolutionary origins of lichenization in chlorophyte algae.</title>
        <authorList>
            <person name="Puginier C."/>
            <person name="Libourel C."/>
            <person name="Otte J."/>
            <person name="Skaloud P."/>
            <person name="Haon M."/>
            <person name="Grisel S."/>
            <person name="Petersen M."/>
            <person name="Berrin J.G."/>
            <person name="Delaux P.M."/>
            <person name="Dal Grande F."/>
            <person name="Keller J."/>
        </authorList>
    </citation>
    <scope>NUCLEOTIDE SEQUENCE [LARGE SCALE GENOMIC DNA]</scope>
    <source>
        <strain evidence="3 4">SAG 2043</strain>
    </source>
</reference>
<comment type="caution">
    <text evidence="3">The sequence shown here is derived from an EMBL/GenBank/DDBJ whole genome shotgun (WGS) entry which is preliminary data.</text>
</comment>
<feature type="compositionally biased region" description="Polar residues" evidence="1">
    <location>
        <begin position="12"/>
        <end position="21"/>
    </location>
</feature>
<organism evidence="3 4">
    <name type="scientific">[Myrmecia] bisecta</name>
    <dbReference type="NCBI Taxonomy" id="41462"/>
    <lineage>
        <taxon>Eukaryota</taxon>
        <taxon>Viridiplantae</taxon>
        <taxon>Chlorophyta</taxon>
        <taxon>core chlorophytes</taxon>
        <taxon>Trebouxiophyceae</taxon>
        <taxon>Trebouxiales</taxon>
        <taxon>Trebouxiaceae</taxon>
        <taxon>Myrmecia</taxon>
    </lineage>
</organism>
<keyword evidence="2" id="KW-0812">Transmembrane</keyword>